<protein>
    <submittedName>
        <fullName evidence="3">Exported protein</fullName>
    </submittedName>
</protein>
<accession>E1X0S1</accession>
<evidence type="ECO:0000313" key="3">
    <source>
        <dbReference type="EMBL" id="CBW26409.1"/>
    </source>
</evidence>
<feature type="chain" id="PRO_5003154652" evidence="1">
    <location>
        <begin position="20"/>
        <end position="1811"/>
    </location>
</feature>
<dbReference type="Pfam" id="PF17803">
    <property type="entry name" value="Cadherin_4"/>
    <property type="match status" value="1"/>
</dbReference>
<name>E1X0S1_HALMS</name>
<dbReference type="PROSITE" id="PS51257">
    <property type="entry name" value="PROKAR_LIPOPROTEIN"/>
    <property type="match status" value="1"/>
</dbReference>
<dbReference type="InterPro" id="IPR040853">
    <property type="entry name" value="RapA2_cadherin-like"/>
</dbReference>
<dbReference type="eggNOG" id="COG2911">
    <property type="taxonomic scope" value="Bacteria"/>
</dbReference>
<feature type="domain" description="RapA2 cadherin-like" evidence="2">
    <location>
        <begin position="248"/>
        <end position="312"/>
    </location>
</feature>
<keyword evidence="1" id="KW-0732">Signal</keyword>
<dbReference type="OrthoDB" id="5287016at2"/>
<sequence length="1811" mass="190735">MRNIWFKNLLALLVMGLVASCVGEKKGQNPKCATGTAFNKLSQTCVAFGKVPTSTLNTVTLTEDQAPKTFTLQYTDDNNDEAVMCEVFDNESDIEIRSPLFSSVTPDVIAIMNQLNLCATGIDPVTYAAQSATALALYSSAQNARDGILSTDTTVGMLAALDTFNTNVRNLANYCVAISNIPIVVFYGQSANNSMDELLVKRSWVERRCYCVGGECSAEVSALKDKFGSYGISYNISDTPDGTSVTKQVTIEVESVNDRPIAQDDHFTGTESVTTSTLPIAFTIPIGRDVESDGSFSLTYSIVQAPLNGIITSCALANDGSSANDRTCFYIPSDPDANVASPLTDKFASLSIPSTNALNNIVFTANAAGSVGEGISVIMESATLLNTANNVEIEVDPVGKVITIYIDDDVTQIDSVISAVNSHYISSSLITASKTGGANDVLSTMSSAASLSGSSTPFDSFTYRVSDGESTSESVGTISVDVESADDPPIAQTTPSASLIFTEDTPQTVRLTIADSENDTATSCTVTPANANLLISNACTCPVGQMYCDVEFTPAEDFSGAALFTWSISNNGVAGVQSTPNKIETITVNSVNDAPFAKNIAIDLGTESNTAFPTTYTFNLSDAGDALGVDIDGNPLSYELTSALGGATLTGCISGTILLPGANCQYTPVDGNVNGVSSKASVTYVVGAGSILFESVADGQNMNSTQVIIQDSPLSDVLGTFVKVSSTSPTNVDVNIYIDLGTSTLADIQAAIAADPYASELITTPTVISAATIATAGSVTLTGAANAVDILEFTATDPSGAVAYGSIHLNLLTQDDSPVVCPFSDFVDAPECGLAGCLGTATPIGNVTPKSIGVLYYDKGAAVCYRSNGISSANDWEIVTDYTSIIEKKIVNQNGSFEIDNIRIDEGGADTVEDADTISITNITIADGGLGLIPRKASNIQVFYDNNPVTITPAVPGVGVPMTGTLGDGGASSDDLAVKVKIIPSDGVTGTAVVTITFSDGTNNVDLAIPVEITDVAVQHKGWANIIAMGPKVDKNGNVKDSSYVCNFSETKCNDGESCSGVSVPSGSVVADEVNAIYYEQPSVSKPEGQCYYATATGSSNWVAFNSYCNMTASFYDSACTNATCMDSAPPANEPENLNTFFTDLQYDSVNNIAQTTCYRSIGRALPSGAALTPAQIANSWQEYKGTGSVELRWNTMLLTGSGTISGFNVFRRLPLEDFDYKRPINKNLISAFTNEYIDNSANSNFGPIPNTVYFYEVVPVVSTGTPAQNVQIRSSDFEKIVLRVLVPGQNKVLVPRDIVNITQCDKLLDSSGSGSNYEYDSSLKTFTCPYEGPGDTGAATGSTIYDFGRDLIVDRFEAGCPYTKSNESIESCPTGLSNVATSGSCIGTVDPTVADGGGPISFTTPADQVYYNRDSGKCFQYDGATWNEFNTLSPARLATLADRYENAELPPIVYTTQGSANNFCAETQTEATLGVCVVGGTFSIDGATGRCSDSTGGAYENYNNISGRLPSRKEQVAYSDWDLTKISDSVASTREGGLSLNSNSKCNTSSANGLESFYTDSVTPISNTLYTLPGTLSSSIRSLMTGSEQTALCSSKYGVQDSIGNVNEWSSDRMFCDSFMCSGLASTVVPGGAADPDYIGNGDDDFFPADGSNANFIRYVFNGDTGPCIDSNSDGTCDGYLSSWIFDQKSNGASRFFTPMGLPAVTTYIADHGGDFVSNFFEQIGISSGITSTKLHDDTIVVNQERLDQTNNPTNVNGLAGMTTGGSYLTSNGAGTYHLELIAVDDPAYNNRVDLGFRCVFPVDNTQYIE</sequence>
<dbReference type="KEGG" id="bmx:BMS_1556"/>
<dbReference type="EMBL" id="FQ312005">
    <property type="protein sequence ID" value="CBW26409.1"/>
    <property type="molecule type" value="Genomic_DNA"/>
</dbReference>
<reference evidence="4" key="1">
    <citation type="journal article" date="2013" name="ISME J.">
        <title>A small predatory core genome in the divergent marine Bacteriovorax marinus SJ and the terrestrial Bdellovibrio bacteriovorus.</title>
        <authorList>
            <person name="Crossman L.C."/>
            <person name="Chen H."/>
            <person name="Cerdeno-Tarraga A.M."/>
            <person name="Brooks K."/>
            <person name="Quail M.A."/>
            <person name="Pineiro S.A."/>
            <person name="Hobley L."/>
            <person name="Sockett R.E."/>
            <person name="Bentley S.D."/>
            <person name="Parkhill J."/>
            <person name="Williams H.N."/>
            <person name="Stine O.C."/>
        </authorList>
    </citation>
    <scope>NUCLEOTIDE SEQUENCE [LARGE SCALE GENOMIC DNA]</scope>
    <source>
        <strain evidence="4">ATCC BAA-682 / DSM 15412 / SJ</strain>
    </source>
</reference>
<dbReference type="STRING" id="862908.BMS_1556"/>
<keyword evidence="4" id="KW-1185">Reference proteome</keyword>
<gene>
    <name evidence="3" type="ordered locus">BMS_1556</name>
</gene>
<dbReference type="HOGENOM" id="CLU_237826_0_0_7"/>
<evidence type="ECO:0000259" key="2">
    <source>
        <dbReference type="Pfam" id="PF17803"/>
    </source>
</evidence>
<dbReference type="PATRIC" id="fig|862908.3.peg.1482"/>
<dbReference type="Proteomes" id="UP000008963">
    <property type="component" value="Chromosome"/>
</dbReference>
<dbReference type="RefSeq" id="WP_014244192.1">
    <property type="nucleotide sequence ID" value="NC_016620.1"/>
</dbReference>
<feature type="signal peptide" evidence="1">
    <location>
        <begin position="1"/>
        <end position="19"/>
    </location>
</feature>
<proteinExistence type="predicted"/>
<organism evidence="3 4">
    <name type="scientific">Halobacteriovorax marinus (strain ATCC BAA-682 / DSM 15412 / SJ)</name>
    <name type="common">Bacteriovorax marinus</name>
    <dbReference type="NCBI Taxonomy" id="862908"/>
    <lineage>
        <taxon>Bacteria</taxon>
        <taxon>Pseudomonadati</taxon>
        <taxon>Bdellovibrionota</taxon>
        <taxon>Bacteriovoracia</taxon>
        <taxon>Bacteriovoracales</taxon>
        <taxon>Halobacteriovoraceae</taxon>
        <taxon>Halobacteriovorax</taxon>
    </lineage>
</organism>
<evidence type="ECO:0000256" key="1">
    <source>
        <dbReference type="SAM" id="SignalP"/>
    </source>
</evidence>
<evidence type="ECO:0000313" key="4">
    <source>
        <dbReference type="Proteomes" id="UP000008963"/>
    </source>
</evidence>